<keyword evidence="12" id="KW-1185">Reference proteome</keyword>
<comment type="subcellular location">
    <subcellularLocation>
        <location evidence="1">Cell membrane</location>
        <topology evidence="1">Multi-pass membrane protein</topology>
    </subcellularLocation>
</comment>
<evidence type="ECO:0000259" key="10">
    <source>
        <dbReference type="Pfam" id="PF12704"/>
    </source>
</evidence>
<evidence type="ECO:0000256" key="2">
    <source>
        <dbReference type="ARBA" id="ARBA00022475"/>
    </source>
</evidence>
<evidence type="ECO:0000313" key="11">
    <source>
        <dbReference type="EMBL" id="BAV65589.1"/>
    </source>
</evidence>
<accession>A0A1E1F4Z4</accession>
<dbReference type="PANTHER" id="PTHR30572">
    <property type="entry name" value="MEMBRANE COMPONENT OF TRANSPORTER-RELATED"/>
    <property type="match status" value="1"/>
</dbReference>
<dbReference type="Pfam" id="PF02687">
    <property type="entry name" value="FtsX"/>
    <property type="match status" value="1"/>
</dbReference>
<feature type="transmembrane region" description="Helical" evidence="8">
    <location>
        <begin position="392"/>
        <end position="418"/>
    </location>
</feature>
<feature type="region of interest" description="Disordered" evidence="7">
    <location>
        <begin position="78"/>
        <end position="101"/>
    </location>
</feature>
<dbReference type="EMBL" id="AP017655">
    <property type="protein sequence ID" value="BAV65589.1"/>
    <property type="molecule type" value="Genomic_DNA"/>
</dbReference>
<dbReference type="GO" id="GO:0022857">
    <property type="term" value="F:transmembrane transporter activity"/>
    <property type="evidence" value="ECO:0007669"/>
    <property type="project" value="TreeGrafter"/>
</dbReference>
<dbReference type="GO" id="GO:0005886">
    <property type="term" value="C:plasma membrane"/>
    <property type="evidence" value="ECO:0007669"/>
    <property type="project" value="UniProtKB-SubCell"/>
</dbReference>
<evidence type="ECO:0000313" key="12">
    <source>
        <dbReference type="Proteomes" id="UP000218272"/>
    </source>
</evidence>
<name>A0A1E1F4Z4_9SPHN</name>
<gene>
    <name evidence="11" type="ORF">SCLO_1025490</name>
</gene>
<feature type="domain" description="MacB-like periplasmic core" evidence="10">
    <location>
        <begin position="26"/>
        <end position="326"/>
    </location>
</feature>
<dbReference type="InterPro" id="IPR003838">
    <property type="entry name" value="ABC3_permease_C"/>
</dbReference>
<dbReference type="AlphaFoldDB" id="A0A1E1F4Z4"/>
<keyword evidence="4 8" id="KW-1133">Transmembrane helix</keyword>
<protein>
    <recommendedName>
        <fullName evidence="13">ABC transporter permease</fullName>
    </recommendedName>
</protein>
<proteinExistence type="inferred from homology"/>
<feature type="domain" description="ABC3 transporter permease C-terminal" evidence="9">
    <location>
        <begin position="397"/>
        <end position="507"/>
    </location>
</feature>
<evidence type="ECO:0000256" key="6">
    <source>
        <dbReference type="ARBA" id="ARBA00038076"/>
    </source>
</evidence>
<evidence type="ECO:0008006" key="13">
    <source>
        <dbReference type="Google" id="ProtNLM"/>
    </source>
</evidence>
<feature type="transmembrane region" description="Helical" evidence="8">
    <location>
        <begin position="438"/>
        <end position="465"/>
    </location>
</feature>
<sequence>MSLDISLRHNLHVAWAALSRNRGQAALAILGVMIGVGALVASLALGRGAQNALDEQLRAAGANMILVTSGNYQVKREQRMDGGPAHGAADPETPPRNPARPRRVIQASLVPTDWFGWRSSQAPILLAHDESDPMAVHDHPTAAERLGDAEAGLGAAATLTRDDARAIEREIAGIEHVVSGVHENVRVFADEPGGKQWYTRLHGTEADLPRVRAGWAIRRGRFLSDGDVESAAQVMVLGRIAADRLFGPGNDPVGRTAFLWNQPFRIVGMVDGQSWAAAPAAGDDQFDAVYVPVTTVARLLNVAKLNTVLVTTRSVGDTTRISGEVAKLLRKRHGIAENHPDDFEVRTQAQQLLGKGLPPEIAHVVKSNMRSVDQLTIEQLSSSLTRANRTMLILLGSVAAVSLLVGGVGVMNLLLLSVTQRTREVGLRIALGARQSDIGLQFMLEAMLLTLIGGVLGIAAGLGAAQVLQQFFRWSAVVSPMIALTAVGAAALLGVVFGVYPARRAAALLPIDALRHE</sequence>
<evidence type="ECO:0000256" key="4">
    <source>
        <dbReference type="ARBA" id="ARBA00022989"/>
    </source>
</evidence>
<evidence type="ECO:0000256" key="8">
    <source>
        <dbReference type="SAM" id="Phobius"/>
    </source>
</evidence>
<dbReference type="Proteomes" id="UP000218272">
    <property type="component" value="Chromosome SCLO_1"/>
</dbReference>
<evidence type="ECO:0000259" key="9">
    <source>
        <dbReference type="Pfam" id="PF02687"/>
    </source>
</evidence>
<dbReference type="PANTHER" id="PTHR30572:SF4">
    <property type="entry name" value="ABC TRANSPORTER PERMEASE YTRF"/>
    <property type="match status" value="1"/>
</dbReference>
<dbReference type="OrthoDB" id="9770036at2"/>
<evidence type="ECO:0000256" key="1">
    <source>
        <dbReference type="ARBA" id="ARBA00004651"/>
    </source>
</evidence>
<evidence type="ECO:0000256" key="3">
    <source>
        <dbReference type="ARBA" id="ARBA00022692"/>
    </source>
</evidence>
<dbReference type="InterPro" id="IPR050250">
    <property type="entry name" value="Macrolide_Exporter_MacB"/>
</dbReference>
<evidence type="ECO:0000256" key="5">
    <source>
        <dbReference type="ARBA" id="ARBA00023136"/>
    </source>
</evidence>
<dbReference type="InterPro" id="IPR025857">
    <property type="entry name" value="MacB_PCD"/>
</dbReference>
<keyword evidence="2" id="KW-1003">Cell membrane</keyword>
<keyword evidence="5 8" id="KW-0472">Membrane</keyword>
<keyword evidence="3 8" id="KW-0812">Transmembrane</keyword>
<organism evidence="11 12">
    <name type="scientific">Sphingobium cloacae</name>
    <dbReference type="NCBI Taxonomy" id="120107"/>
    <lineage>
        <taxon>Bacteria</taxon>
        <taxon>Pseudomonadati</taxon>
        <taxon>Pseudomonadota</taxon>
        <taxon>Alphaproteobacteria</taxon>
        <taxon>Sphingomonadales</taxon>
        <taxon>Sphingomonadaceae</taxon>
        <taxon>Sphingobium</taxon>
    </lineage>
</organism>
<evidence type="ECO:0000256" key="7">
    <source>
        <dbReference type="SAM" id="MobiDB-lite"/>
    </source>
</evidence>
<dbReference type="RefSeq" id="WP_066515382.1">
    <property type="nucleotide sequence ID" value="NZ_AP017655.1"/>
</dbReference>
<reference evidence="11 12" key="1">
    <citation type="submission" date="2016-10" db="EMBL/GenBank/DDBJ databases">
        <title>Complete Genome Sequence of the Nonylphenol-Degrading Bacterium Sphingobium cloacae JCM 10874T.</title>
        <authorList>
            <person name="Ootsuka M."/>
            <person name="Nishizawa T."/>
            <person name="Ohta H."/>
        </authorList>
    </citation>
    <scope>NUCLEOTIDE SEQUENCE [LARGE SCALE GENOMIC DNA]</scope>
    <source>
        <strain evidence="11 12">JCM 10874</strain>
    </source>
</reference>
<feature type="transmembrane region" description="Helical" evidence="8">
    <location>
        <begin position="477"/>
        <end position="500"/>
    </location>
</feature>
<feature type="transmembrane region" description="Helical" evidence="8">
    <location>
        <begin position="25"/>
        <end position="45"/>
    </location>
</feature>
<comment type="similarity">
    <text evidence="6">Belongs to the ABC-4 integral membrane protein family.</text>
</comment>
<dbReference type="Pfam" id="PF12704">
    <property type="entry name" value="MacB_PCD"/>
    <property type="match status" value="1"/>
</dbReference>
<dbReference type="KEGG" id="sclo:SCLO_1025490"/>